<dbReference type="AlphaFoldDB" id="A0A1E3L879"/>
<keyword evidence="5" id="KW-1185">Reference proteome</keyword>
<evidence type="ECO:0000313" key="4">
    <source>
        <dbReference type="EMBL" id="ODP29385.1"/>
    </source>
</evidence>
<dbReference type="SUPFAM" id="SSF51735">
    <property type="entry name" value="NAD(P)-binding Rossmann-fold domains"/>
    <property type="match status" value="1"/>
</dbReference>
<keyword evidence="1 4" id="KW-0560">Oxidoreductase</keyword>
<gene>
    <name evidence="4" type="primary">wlbA</name>
    <name evidence="4" type="ORF">PTI45_01394</name>
</gene>
<feature type="domain" description="GFO/IDH/MocA-like oxidoreductase" evidence="3">
    <location>
        <begin position="147"/>
        <end position="263"/>
    </location>
</feature>
<dbReference type="Proteomes" id="UP000094578">
    <property type="component" value="Unassembled WGS sequence"/>
</dbReference>
<proteinExistence type="predicted"/>
<name>A0A1E3L879_9BACL</name>
<dbReference type="Pfam" id="PF01408">
    <property type="entry name" value="GFO_IDH_MocA"/>
    <property type="match status" value="1"/>
</dbReference>
<dbReference type="GO" id="GO:0000166">
    <property type="term" value="F:nucleotide binding"/>
    <property type="evidence" value="ECO:0007669"/>
    <property type="project" value="InterPro"/>
</dbReference>
<reference evidence="4 5" key="1">
    <citation type="submission" date="2016-08" db="EMBL/GenBank/DDBJ databases">
        <title>Genome sequencing of Paenibacillus sp. TI45-13ar, isolated from Korean traditional nuruk.</title>
        <authorList>
            <person name="Kim S.-J."/>
        </authorList>
    </citation>
    <scope>NUCLEOTIDE SEQUENCE [LARGE SCALE GENOMIC DNA]</scope>
    <source>
        <strain evidence="4 5">TI45-13ar</strain>
    </source>
</reference>
<evidence type="ECO:0000259" key="3">
    <source>
        <dbReference type="Pfam" id="PF22725"/>
    </source>
</evidence>
<organism evidence="4 5">
    <name type="scientific">Paenibacillus nuruki</name>
    <dbReference type="NCBI Taxonomy" id="1886670"/>
    <lineage>
        <taxon>Bacteria</taxon>
        <taxon>Bacillati</taxon>
        <taxon>Bacillota</taxon>
        <taxon>Bacilli</taxon>
        <taxon>Bacillales</taxon>
        <taxon>Paenibacillaceae</taxon>
        <taxon>Paenibacillus</taxon>
    </lineage>
</organism>
<dbReference type="EMBL" id="MDER01000031">
    <property type="protein sequence ID" value="ODP29385.1"/>
    <property type="molecule type" value="Genomic_DNA"/>
</dbReference>
<dbReference type="EC" id="1.1.1.335" evidence="4"/>
<dbReference type="RefSeq" id="WP_069326810.1">
    <property type="nucleotide sequence ID" value="NZ_MDER01000031.1"/>
</dbReference>
<dbReference type="PANTHER" id="PTHR43818:SF11">
    <property type="entry name" value="BCDNA.GH03377"/>
    <property type="match status" value="1"/>
</dbReference>
<comment type="caution">
    <text evidence="4">The sequence shown here is derived from an EMBL/GenBank/DDBJ whole genome shotgun (WGS) entry which is preliminary data.</text>
</comment>
<dbReference type="SUPFAM" id="SSF55347">
    <property type="entry name" value="Glyceraldehyde-3-phosphate dehydrogenase-like, C-terminal domain"/>
    <property type="match status" value="1"/>
</dbReference>
<dbReference type="PANTHER" id="PTHR43818">
    <property type="entry name" value="BCDNA.GH03377"/>
    <property type="match status" value="1"/>
</dbReference>
<dbReference type="PATRIC" id="fig|1886670.3.peg.1419"/>
<dbReference type="Pfam" id="PF22725">
    <property type="entry name" value="GFO_IDH_MocA_C3"/>
    <property type="match status" value="1"/>
</dbReference>
<dbReference type="Gene3D" id="3.30.360.10">
    <property type="entry name" value="Dihydrodipicolinate Reductase, domain 2"/>
    <property type="match status" value="1"/>
</dbReference>
<sequence>MVKVGLVGFGMMGHMHFENYVRLAAEGVDVQLVAICDIRIEELKYENVTGNIATDTDHAEMDLSAYHLYDDLEKMLADESLDVIDLTLPTDLHAPIACDLLARGYHVFCEKPMAIHTSAGQQMVDAAHAHQKQLMIGQCLRFWPAYEYLQKVVTEQSLGQVISATFFRGGATPKGWFVEKERSGGAMLDMHIHDVDMIQWVFGLPEHVSSIARNVVPGSGYDVVSTNYIYADGKVVNAQVDWTLQGDYGFEMSYRVNFEQGNLVFINDMVQVNPNNSTGYTAELSSDRGYYRQLRYFIECLIEGQPMSQATPESTLRSLQLVEAEMLSADRAGDKVSVTQILA</sequence>
<dbReference type="STRING" id="1886670.PTI45_01394"/>
<feature type="domain" description="Gfo/Idh/MocA-like oxidoreductase N-terminal" evidence="2">
    <location>
        <begin position="2"/>
        <end position="137"/>
    </location>
</feature>
<dbReference type="InterPro" id="IPR000683">
    <property type="entry name" value="Gfo/Idh/MocA-like_OxRdtase_N"/>
</dbReference>
<accession>A0A1E3L879</accession>
<dbReference type="InterPro" id="IPR050463">
    <property type="entry name" value="Gfo/Idh/MocA_oxidrdct_glycsds"/>
</dbReference>
<dbReference type="GO" id="GO:0016491">
    <property type="term" value="F:oxidoreductase activity"/>
    <property type="evidence" value="ECO:0007669"/>
    <property type="project" value="UniProtKB-KW"/>
</dbReference>
<evidence type="ECO:0000259" key="2">
    <source>
        <dbReference type="Pfam" id="PF01408"/>
    </source>
</evidence>
<dbReference type="Gene3D" id="3.40.50.720">
    <property type="entry name" value="NAD(P)-binding Rossmann-like Domain"/>
    <property type="match status" value="1"/>
</dbReference>
<dbReference type="InterPro" id="IPR055170">
    <property type="entry name" value="GFO_IDH_MocA-like_dom"/>
</dbReference>
<evidence type="ECO:0000256" key="1">
    <source>
        <dbReference type="ARBA" id="ARBA00023002"/>
    </source>
</evidence>
<evidence type="ECO:0000313" key="5">
    <source>
        <dbReference type="Proteomes" id="UP000094578"/>
    </source>
</evidence>
<protein>
    <submittedName>
        <fullName evidence="4">UDP-N-acetyl-2-amino-2-deoxyglucuronate dehydrogenase</fullName>
        <ecNumber evidence="4">1.1.1.335</ecNumber>
    </submittedName>
</protein>
<dbReference type="InterPro" id="IPR036291">
    <property type="entry name" value="NAD(P)-bd_dom_sf"/>
</dbReference>